<keyword evidence="1" id="KW-1133">Transmembrane helix</keyword>
<accession>A0ABZ3CAI0</accession>
<dbReference type="SUPFAM" id="SSF50998">
    <property type="entry name" value="Quinoprotein alcohol dehydrogenase-like"/>
    <property type="match status" value="1"/>
</dbReference>
<feature type="transmembrane region" description="Helical" evidence="1">
    <location>
        <begin position="48"/>
        <end position="71"/>
    </location>
</feature>
<dbReference type="Proteomes" id="UP001434337">
    <property type="component" value="Chromosome"/>
</dbReference>
<keyword evidence="3" id="KW-1185">Reference proteome</keyword>
<gene>
    <name evidence="2" type="ORF">PCC79_02695</name>
</gene>
<keyword evidence="1" id="KW-0812">Transmembrane</keyword>
<evidence type="ECO:0000256" key="1">
    <source>
        <dbReference type="SAM" id="Phobius"/>
    </source>
</evidence>
<name>A0ABZ3CAI0_9ACTN</name>
<sequence length="499" mass="52556">MFCSHCGSRLLEGSNQCLHCGRIEPSVRVAEPARPELGEERRRRRAPWVVGALLVVVNLALALGVASQAFVVPDAAPTPAGPQRPAEPPTEKILPAAERPLAEGWALSVAELQPEGFAAPVFVFPGELNPERADLAVVVSASDEASYVRGLSLTQGSVLWVARLTGRLVCNHDRLDAVVCVSSDRSINTVRLVDGTVLTTHTGSVEAPQQVWVSPTGGLFVLSYVDPGGEGVRELGVTLTRVGDDGVTLATTTGTLPSRAGAPVSLHGAGPLVAVTTQADAPYGPTTPTLLRTQSDLGRVGALVDGLDVTVLPDGRLGVRTDLNSATLYDASGKELFPVAARLVTLPGRDVPSAETPTLGLVASTDETAPQPPTLLGVQPNGATAALGQGTPQLVCGGLLVTHDAVSPQRTFHAQEREGGSEVWQAPQHGELVDTACDGRRLLALTWENEMPVLRGYALTTGDTLWQVPFERRSVVAEVPGRGWLLHDPQENRIVIVRP</sequence>
<keyword evidence="1" id="KW-0472">Membrane</keyword>
<protein>
    <submittedName>
        <fullName evidence="2">Zinc ribbon domain-containing protein</fullName>
    </submittedName>
</protein>
<dbReference type="RefSeq" id="WP_232550021.1">
    <property type="nucleotide sequence ID" value="NZ_CP115965.1"/>
</dbReference>
<organism evidence="2 3">
    <name type="scientific">Propioniciclava soli</name>
    <dbReference type="NCBI Taxonomy" id="2775081"/>
    <lineage>
        <taxon>Bacteria</taxon>
        <taxon>Bacillati</taxon>
        <taxon>Actinomycetota</taxon>
        <taxon>Actinomycetes</taxon>
        <taxon>Propionibacteriales</taxon>
        <taxon>Propionibacteriaceae</taxon>
        <taxon>Propioniciclava</taxon>
    </lineage>
</organism>
<evidence type="ECO:0000313" key="2">
    <source>
        <dbReference type="EMBL" id="WZW99131.1"/>
    </source>
</evidence>
<evidence type="ECO:0000313" key="3">
    <source>
        <dbReference type="Proteomes" id="UP001434337"/>
    </source>
</evidence>
<proteinExistence type="predicted"/>
<dbReference type="EMBL" id="CP115965">
    <property type="protein sequence ID" value="WZW99131.1"/>
    <property type="molecule type" value="Genomic_DNA"/>
</dbReference>
<reference evidence="2 3" key="1">
    <citation type="journal article" date="2023" name="Environ Microbiome">
        <title>A coral-associated actinobacterium mitigates coral bleaching under heat stress.</title>
        <authorList>
            <person name="Li J."/>
            <person name="Zou Y."/>
            <person name="Li Q."/>
            <person name="Zhang J."/>
            <person name="Bourne D.G."/>
            <person name="Lyu Y."/>
            <person name="Liu C."/>
            <person name="Zhang S."/>
        </authorList>
    </citation>
    <scope>NUCLEOTIDE SEQUENCE [LARGE SCALE GENOMIC DNA]</scope>
    <source>
        <strain evidence="2 3">SCSIO 13291</strain>
    </source>
</reference>
<dbReference type="InterPro" id="IPR011047">
    <property type="entry name" value="Quinoprotein_ADH-like_sf"/>
</dbReference>